<evidence type="ECO:0000256" key="8">
    <source>
        <dbReference type="ARBA" id="ARBA00023209"/>
    </source>
</evidence>
<feature type="transmembrane region" description="Helical" evidence="11">
    <location>
        <begin position="81"/>
        <end position="105"/>
    </location>
</feature>
<name>A0A8E2E236_9PEZI</name>
<evidence type="ECO:0000256" key="9">
    <source>
        <dbReference type="ARBA" id="ARBA00023264"/>
    </source>
</evidence>
<evidence type="ECO:0000256" key="4">
    <source>
        <dbReference type="ARBA" id="ARBA00022692"/>
    </source>
</evidence>
<sequence length="300" mass="31803">MASKLSALPHENIYTLPNILTFSRLLATPVIGYLVIHDQHAWALGLFAYAGLTDLADGWIARRWKQQTVVGSVVDPMADKALMTVLVGCLAINGGMPLPLATLILGRDTSLAIAAIYYRWTSLPSPKTLARYWDFSLPSAEVHPTTISKLNTFLQLVLIGATLALPLLIADTTAPTSNNPVSEGVGEGAARDGAVVTTKSLLASLTASLGGPETAFTIVRALQGVVATTTLWSGLSYAFNKEAVRILGTDERLKRRQGFRGRMVVGGSFGVVLSVTAWLAWQGLSEVEGEGGEKGKGGSI</sequence>
<dbReference type="PANTHER" id="PTHR14269:SF60">
    <property type="entry name" value="CARDIOLIPIN SYNTHASE (CMP-FORMING)"/>
    <property type="match status" value="1"/>
</dbReference>
<gene>
    <name evidence="12" type="ORF">K432DRAFT_408688</name>
</gene>
<evidence type="ECO:0000256" key="11">
    <source>
        <dbReference type="SAM" id="Phobius"/>
    </source>
</evidence>
<keyword evidence="5 11" id="KW-1133">Transmembrane helix</keyword>
<reference evidence="12 13" key="1">
    <citation type="journal article" date="2016" name="Nat. Commun.">
        <title>Ectomycorrhizal ecology is imprinted in the genome of the dominant symbiotic fungus Cenococcum geophilum.</title>
        <authorList>
            <consortium name="DOE Joint Genome Institute"/>
            <person name="Peter M."/>
            <person name="Kohler A."/>
            <person name="Ohm R.A."/>
            <person name="Kuo A."/>
            <person name="Krutzmann J."/>
            <person name="Morin E."/>
            <person name="Arend M."/>
            <person name="Barry K.W."/>
            <person name="Binder M."/>
            <person name="Choi C."/>
            <person name="Clum A."/>
            <person name="Copeland A."/>
            <person name="Grisel N."/>
            <person name="Haridas S."/>
            <person name="Kipfer T."/>
            <person name="LaButti K."/>
            <person name="Lindquist E."/>
            <person name="Lipzen A."/>
            <person name="Maire R."/>
            <person name="Meier B."/>
            <person name="Mihaltcheva S."/>
            <person name="Molinier V."/>
            <person name="Murat C."/>
            <person name="Poggeler S."/>
            <person name="Quandt C.A."/>
            <person name="Sperisen C."/>
            <person name="Tritt A."/>
            <person name="Tisserant E."/>
            <person name="Crous P.W."/>
            <person name="Henrissat B."/>
            <person name="Nehls U."/>
            <person name="Egli S."/>
            <person name="Spatafora J.W."/>
            <person name="Grigoriev I.V."/>
            <person name="Martin F.M."/>
        </authorList>
    </citation>
    <scope>NUCLEOTIDE SEQUENCE [LARGE SCALE GENOMIC DNA]</scope>
    <source>
        <strain evidence="12 13">CBS 459.81</strain>
    </source>
</reference>
<dbReference type="GO" id="GO:0043337">
    <property type="term" value="F:cardiolipin synthase (CMP-forming)"/>
    <property type="evidence" value="ECO:0007669"/>
    <property type="project" value="TreeGrafter"/>
</dbReference>
<evidence type="ECO:0000256" key="3">
    <source>
        <dbReference type="ARBA" id="ARBA00022679"/>
    </source>
</evidence>
<keyword evidence="2" id="KW-0444">Lipid biosynthesis</keyword>
<accession>A0A8E2E236</accession>
<dbReference type="PANTHER" id="PTHR14269">
    <property type="entry name" value="CDP-DIACYLGLYCEROL--GLYCEROL-3-PHOSPHATE 3-PHOSPHATIDYLTRANSFERASE-RELATED"/>
    <property type="match status" value="1"/>
</dbReference>
<evidence type="ECO:0000256" key="10">
    <source>
        <dbReference type="RuleBase" id="RU003750"/>
    </source>
</evidence>
<feature type="transmembrane region" description="Helical" evidence="11">
    <location>
        <begin position="42"/>
        <end position="60"/>
    </location>
</feature>
<dbReference type="PROSITE" id="PS00379">
    <property type="entry name" value="CDP_ALCOHOL_P_TRANSF"/>
    <property type="match status" value="1"/>
</dbReference>
<dbReference type="InterPro" id="IPR050324">
    <property type="entry name" value="CDP-alcohol_PTase-I"/>
</dbReference>
<dbReference type="Proteomes" id="UP000250266">
    <property type="component" value="Unassembled WGS sequence"/>
</dbReference>
<evidence type="ECO:0000256" key="5">
    <source>
        <dbReference type="ARBA" id="ARBA00022989"/>
    </source>
</evidence>
<protein>
    <recommendedName>
        <fullName evidence="14">CDP-alcohol phosphatidyltransferase</fullName>
    </recommendedName>
</protein>
<dbReference type="EMBL" id="KV745271">
    <property type="protein sequence ID" value="OCK75818.1"/>
    <property type="molecule type" value="Genomic_DNA"/>
</dbReference>
<feature type="transmembrane region" description="Helical" evidence="11">
    <location>
        <begin position="263"/>
        <end position="281"/>
    </location>
</feature>
<keyword evidence="13" id="KW-1185">Reference proteome</keyword>
<dbReference type="InterPro" id="IPR043130">
    <property type="entry name" value="CDP-OH_PTrfase_TM_dom"/>
</dbReference>
<dbReference type="InterPro" id="IPR000462">
    <property type="entry name" value="CDP-OH_P_trans"/>
</dbReference>
<evidence type="ECO:0000256" key="6">
    <source>
        <dbReference type="ARBA" id="ARBA00023098"/>
    </source>
</evidence>
<dbReference type="Pfam" id="PF01066">
    <property type="entry name" value="CDP-OH_P_transf"/>
    <property type="match status" value="1"/>
</dbReference>
<keyword evidence="7 11" id="KW-0472">Membrane</keyword>
<dbReference type="InterPro" id="IPR048254">
    <property type="entry name" value="CDP_ALCOHOL_P_TRANSF_CS"/>
</dbReference>
<dbReference type="GO" id="GO:0016020">
    <property type="term" value="C:membrane"/>
    <property type="evidence" value="ECO:0007669"/>
    <property type="project" value="UniProtKB-SubCell"/>
</dbReference>
<dbReference type="AlphaFoldDB" id="A0A8E2E236"/>
<keyword evidence="4 11" id="KW-0812">Transmembrane</keyword>
<evidence type="ECO:0000256" key="2">
    <source>
        <dbReference type="ARBA" id="ARBA00022516"/>
    </source>
</evidence>
<feature type="transmembrane region" description="Helical" evidence="11">
    <location>
        <begin position="12"/>
        <end position="36"/>
    </location>
</feature>
<keyword evidence="8" id="KW-0594">Phospholipid biosynthesis</keyword>
<comment type="similarity">
    <text evidence="10">Belongs to the CDP-alcohol phosphatidyltransferase class-I family.</text>
</comment>
<feature type="transmembrane region" description="Helical" evidence="11">
    <location>
        <begin position="152"/>
        <end position="170"/>
    </location>
</feature>
<proteinExistence type="inferred from homology"/>
<evidence type="ECO:0000313" key="12">
    <source>
        <dbReference type="EMBL" id="OCK75818.1"/>
    </source>
</evidence>
<dbReference type="GO" id="GO:0032049">
    <property type="term" value="P:cardiolipin biosynthetic process"/>
    <property type="evidence" value="ECO:0007669"/>
    <property type="project" value="TreeGrafter"/>
</dbReference>
<organism evidence="12 13">
    <name type="scientific">Lepidopterella palustris CBS 459.81</name>
    <dbReference type="NCBI Taxonomy" id="1314670"/>
    <lineage>
        <taxon>Eukaryota</taxon>
        <taxon>Fungi</taxon>
        <taxon>Dikarya</taxon>
        <taxon>Ascomycota</taxon>
        <taxon>Pezizomycotina</taxon>
        <taxon>Dothideomycetes</taxon>
        <taxon>Pleosporomycetidae</taxon>
        <taxon>Mytilinidiales</taxon>
        <taxon>Argynnaceae</taxon>
        <taxon>Lepidopterella</taxon>
    </lineage>
</organism>
<evidence type="ECO:0008006" key="14">
    <source>
        <dbReference type="Google" id="ProtNLM"/>
    </source>
</evidence>
<keyword evidence="9" id="KW-1208">Phospholipid metabolism</keyword>
<comment type="subcellular location">
    <subcellularLocation>
        <location evidence="1">Membrane</location>
        <topology evidence="1">Multi-pass membrane protein</topology>
    </subcellularLocation>
</comment>
<dbReference type="Gene3D" id="1.20.120.1760">
    <property type="match status" value="1"/>
</dbReference>
<dbReference type="OrthoDB" id="10020554at2759"/>
<keyword evidence="6" id="KW-0443">Lipid metabolism</keyword>
<evidence type="ECO:0000256" key="7">
    <source>
        <dbReference type="ARBA" id="ARBA00023136"/>
    </source>
</evidence>
<dbReference type="GO" id="GO:0005739">
    <property type="term" value="C:mitochondrion"/>
    <property type="evidence" value="ECO:0007669"/>
    <property type="project" value="TreeGrafter"/>
</dbReference>
<evidence type="ECO:0000313" key="13">
    <source>
        <dbReference type="Proteomes" id="UP000250266"/>
    </source>
</evidence>
<keyword evidence="3 10" id="KW-0808">Transferase</keyword>
<evidence type="ECO:0000256" key="1">
    <source>
        <dbReference type="ARBA" id="ARBA00004141"/>
    </source>
</evidence>